<sequence>MACIFQSLPPKVLERRFGAITSWPFSGVCLNVVPPIYQRLGLAPTTRQEFKLRSSAALIIPSRGVALLFQRPLSSIELRLLRNGHGEIVRNGSKTTRSIERYADTAVKDTVLKRMGLVYHACTIIVSPGEQVDAITIAGRTFPSVLWTQVTRTLKWVLKLALTLAVPSKWFHAQGVMIFLLVGGFCVTTKISNWEEAEYYPASAPYGTAMRAHILINWMSGRNRGGDRDKIK</sequence>
<evidence type="ECO:0000313" key="2">
    <source>
        <dbReference type="Proteomes" id="UP000008142"/>
    </source>
</evidence>
<dbReference type="HOGENOM" id="CLU_1194606_0_0_1"/>
<evidence type="ECO:0000313" key="1">
    <source>
        <dbReference type="EMBL" id="EGC40671.1"/>
    </source>
</evidence>
<dbReference type="AlphaFoldDB" id="F0U6N2"/>
<protein>
    <submittedName>
        <fullName evidence="1">Predicted protein</fullName>
    </submittedName>
</protein>
<name>F0U6N2_AJEC8</name>
<gene>
    <name evidence="1" type="ORF">HCEG_00033</name>
</gene>
<dbReference type="EMBL" id="DS990636">
    <property type="protein sequence ID" value="EGC40671.1"/>
    <property type="molecule type" value="Genomic_DNA"/>
</dbReference>
<organism evidence="2">
    <name type="scientific">Ajellomyces capsulatus (strain H88)</name>
    <name type="common">Darling's disease fungus</name>
    <name type="synonym">Histoplasma capsulatum</name>
    <dbReference type="NCBI Taxonomy" id="544711"/>
    <lineage>
        <taxon>Eukaryota</taxon>
        <taxon>Fungi</taxon>
        <taxon>Dikarya</taxon>
        <taxon>Ascomycota</taxon>
        <taxon>Pezizomycotina</taxon>
        <taxon>Eurotiomycetes</taxon>
        <taxon>Eurotiomycetidae</taxon>
        <taxon>Onygenales</taxon>
        <taxon>Ajellomycetaceae</taxon>
        <taxon>Histoplasma</taxon>
    </lineage>
</organism>
<dbReference type="OMA" id="AHILINW"/>
<reference evidence="2" key="1">
    <citation type="submission" date="2008-07" db="EMBL/GenBank/DDBJ databases">
        <title>Annotation of Ajellomyces capsulatus strain H88.</title>
        <authorList>
            <person name="Champion M."/>
            <person name="Cuomo C."/>
            <person name="Ma L.-J."/>
            <person name="Henn M.R."/>
            <person name="Sil A."/>
            <person name="Goldman B."/>
            <person name="Young S.K."/>
            <person name="Kodira C.D."/>
            <person name="Zeng Q."/>
            <person name="Koehrsen M."/>
            <person name="Alvarado L."/>
            <person name="Berlin A."/>
            <person name="Borenstein D."/>
            <person name="Chen Z."/>
            <person name="Engels R."/>
            <person name="Freedman E."/>
            <person name="Gellesch M."/>
            <person name="Goldberg J."/>
            <person name="Griggs A."/>
            <person name="Gujja S."/>
            <person name="Heiman D."/>
            <person name="Hepburn T."/>
            <person name="Howarth C."/>
            <person name="Jen D."/>
            <person name="Larson L."/>
            <person name="Lewis B."/>
            <person name="Mehta T."/>
            <person name="Park D."/>
            <person name="Pearson M."/>
            <person name="Roberts A."/>
            <person name="Saif S."/>
            <person name="Shea T."/>
            <person name="Shenoy N."/>
            <person name="Sisk P."/>
            <person name="Stolte C."/>
            <person name="Sykes S."/>
            <person name="Walk T."/>
            <person name="White J."/>
            <person name="Yandava C."/>
            <person name="Klein B."/>
            <person name="McEwen J.G."/>
            <person name="Puccia R."/>
            <person name="Goldman G.H."/>
            <person name="Felipe M.S."/>
            <person name="Nino-Vega G."/>
            <person name="San-Blas G."/>
            <person name="Taylor J."/>
            <person name="Mendoza L."/>
            <person name="Galagan J."/>
            <person name="Nusbaum C."/>
            <person name="Birren B."/>
        </authorList>
    </citation>
    <scope>NUCLEOTIDE SEQUENCE [LARGE SCALE GENOMIC DNA]</scope>
    <source>
        <strain evidence="2">H88</strain>
    </source>
</reference>
<accession>F0U6N2</accession>
<dbReference type="OrthoDB" id="4369670at2759"/>
<proteinExistence type="predicted"/>
<dbReference type="Proteomes" id="UP000008142">
    <property type="component" value="Unassembled WGS sequence"/>
</dbReference>